<dbReference type="Pfam" id="PF07690">
    <property type="entry name" value="MFS_1"/>
    <property type="match status" value="1"/>
</dbReference>
<sequence>MGTRDEGGEKVKSVMETDLETALDIAGAGKYQIFHCSLMVATLGAAILEMIGCAFLLPLAACDLQLPDHLRGIITSIPNIGIILTAPFWGPVADALGRKPVLIVSTMLSGIISLLAAFMPNLLTFSLCKLAGSLFLSCPSSLGFAFAGELMPRRRRDMAVLICNASLMLIASLCPILAWIVFAIDWEGYSINIRPWRILTITYALPLILSALWMTQTKESPKFLMNRGKEEEALDVLGHIFAFNTGKSADEYKVTSLRMSEDNQTSDDGESSKRRRISAIALLKTPHVKWLMLLGFLMLGLFSLLNGLFLFTPHTINQMMTKSTNETISICLSLNQVENSTQAITCIDNISYDTFKVTVITALFYGAIVMGASLSPLSKKTLLVGMYFIVGVACLLSVAVQNRFVAGVSMSTLELTALGIGPLNAYAVQIFPTSLRGSAVGAVMMFGRVGSLLGANVAGIFLARGCTYTFFAFAALLFLCTALSFLLPNDKVASKTEKTSL</sequence>
<dbReference type="PANTHER" id="PTHR23511">
    <property type="entry name" value="SYNAPTIC VESICLE GLYCOPROTEIN 2"/>
    <property type="match status" value="1"/>
</dbReference>
<gene>
    <name evidence="8" type="ORF">LNINA_LOCUS3589</name>
</gene>
<evidence type="ECO:0000259" key="7">
    <source>
        <dbReference type="PROSITE" id="PS50850"/>
    </source>
</evidence>
<dbReference type="InterPro" id="IPR020846">
    <property type="entry name" value="MFS_dom"/>
</dbReference>
<evidence type="ECO:0000256" key="1">
    <source>
        <dbReference type="ARBA" id="ARBA00004141"/>
    </source>
</evidence>
<keyword evidence="2" id="KW-0813">Transport</keyword>
<dbReference type="InterPro" id="IPR011701">
    <property type="entry name" value="MFS"/>
</dbReference>
<dbReference type="EMBL" id="CAVLEF010000005">
    <property type="protein sequence ID" value="CAK1543794.1"/>
    <property type="molecule type" value="Genomic_DNA"/>
</dbReference>
<dbReference type="InterPro" id="IPR036259">
    <property type="entry name" value="MFS_trans_sf"/>
</dbReference>
<feature type="transmembrane region" description="Helical" evidence="6">
    <location>
        <begin position="196"/>
        <end position="215"/>
    </location>
</feature>
<dbReference type="SUPFAM" id="SSF103473">
    <property type="entry name" value="MFS general substrate transporter"/>
    <property type="match status" value="1"/>
</dbReference>
<feature type="transmembrane region" description="Helical" evidence="6">
    <location>
        <begin position="69"/>
        <end position="89"/>
    </location>
</feature>
<evidence type="ECO:0000256" key="5">
    <source>
        <dbReference type="ARBA" id="ARBA00023136"/>
    </source>
</evidence>
<feature type="transmembrane region" description="Helical" evidence="6">
    <location>
        <begin position="290"/>
        <end position="311"/>
    </location>
</feature>
<feature type="transmembrane region" description="Helical" evidence="6">
    <location>
        <begin position="101"/>
        <end position="118"/>
    </location>
</feature>
<dbReference type="Gene3D" id="1.20.1250.20">
    <property type="entry name" value="MFS general substrate transporter like domains"/>
    <property type="match status" value="1"/>
</dbReference>
<evidence type="ECO:0000256" key="3">
    <source>
        <dbReference type="ARBA" id="ARBA00022692"/>
    </source>
</evidence>
<dbReference type="PANTHER" id="PTHR23511:SF35">
    <property type="entry name" value="MAJOR FACILITATOR SUPERFAMILY (MFS) PROFILE DOMAIN-CONTAINING PROTEIN"/>
    <property type="match status" value="1"/>
</dbReference>
<comment type="caution">
    <text evidence="8">The sequence shown here is derived from an EMBL/GenBank/DDBJ whole genome shotgun (WGS) entry which is preliminary data.</text>
</comment>
<accession>A0AAV1J338</accession>
<feature type="transmembrane region" description="Helical" evidence="6">
    <location>
        <begin position="439"/>
        <end position="462"/>
    </location>
</feature>
<feature type="transmembrane region" description="Helical" evidence="6">
    <location>
        <begin position="468"/>
        <end position="488"/>
    </location>
</feature>
<dbReference type="Proteomes" id="UP001497472">
    <property type="component" value="Unassembled WGS sequence"/>
</dbReference>
<feature type="transmembrane region" description="Helical" evidence="6">
    <location>
        <begin position="38"/>
        <end position="57"/>
    </location>
</feature>
<name>A0AAV1J338_9NEOP</name>
<keyword evidence="3 6" id="KW-0812">Transmembrane</keyword>
<feature type="transmembrane region" description="Helical" evidence="6">
    <location>
        <begin position="357"/>
        <end position="374"/>
    </location>
</feature>
<evidence type="ECO:0000313" key="8">
    <source>
        <dbReference type="EMBL" id="CAK1543794.1"/>
    </source>
</evidence>
<dbReference type="GO" id="GO:0016020">
    <property type="term" value="C:membrane"/>
    <property type="evidence" value="ECO:0007669"/>
    <property type="project" value="UniProtKB-SubCell"/>
</dbReference>
<proteinExistence type="predicted"/>
<feature type="transmembrane region" description="Helical" evidence="6">
    <location>
        <begin position="406"/>
        <end position="427"/>
    </location>
</feature>
<dbReference type="AlphaFoldDB" id="A0AAV1J338"/>
<keyword evidence="5 6" id="KW-0472">Membrane</keyword>
<dbReference type="PROSITE" id="PS50850">
    <property type="entry name" value="MFS"/>
    <property type="match status" value="1"/>
</dbReference>
<comment type="subcellular location">
    <subcellularLocation>
        <location evidence="1">Membrane</location>
        <topology evidence="1">Multi-pass membrane protein</topology>
    </subcellularLocation>
</comment>
<evidence type="ECO:0000313" key="9">
    <source>
        <dbReference type="Proteomes" id="UP001497472"/>
    </source>
</evidence>
<keyword evidence="9" id="KW-1185">Reference proteome</keyword>
<evidence type="ECO:0000256" key="4">
    <source>
        <dbReference type="ARBA" id="ARBA00022989"/>
    </source>
</evidence>
<reference evidence="8 9" key="1">
    <citation type="submission" date="2023-11" db="EMBL/GenBank/DDBJ databases">
        <authorList>
            <person name="Okamura Y."/>
        </authorList>
    </citation>
    <scope>NUCLEOTIDE SEQUENCE [LARGE SCALE GENOMIC DNA]</scope>
</reference>
<feature type="transmembrane region" description="Helical" evidence="6">
    <location>
        <begin position="159"/>
        <end position="184"/>
    </location>
</feature>
<keyword evidence="4 6" id="KW-1133">Transmembrane helix</keyword>
<feature type="domain" description="Major facilitator superfamily (MFS) profile" evidence="7">
    <location>
        <begin position="30"/>
        <end position="492"/>
    </location>
</feature>
<feature type="transmembrane region" description="Helical" evidence="6">
    <location>
        <begin position="130"/>
        <end position="147"/>
    </location>
</feature>
<organism evidence="8 9">
    <name type="scientific">Leptosia nina</name>
    <dbReference type="NCBI Taxonomy" id="320188"/>
    <lineage>
        <taxon>Eukaryota</taxon>
        <taxon>Metazoa</taxon>
        <taxon>Ecdysozoa</taxon>
        <taxon>Arthropoda</taxon>
        <taxon>Hexapoda</taxon>
        <taxon>Insecta</taxon>
        <taxon>Pterygota</taxon>
        <taxon>Neoptera</taxon>
        <taxon>Endopterygota</taxon>
        <taxon>Lepidoptera</taxon>
        <taxon>Glossata</taxon>
        <taxon>Ditrysia</taxon>
        <taxon>Papilionoidea</taxon>
        <taxon>Pieridae</taxon>
        <taxon>Pierinae</taxon>
        <taxon>Leptosia</taxon>
    </lineage>
</organism>
<evidence type="ECO:0000256" key="6">
    <source>
        <dbReference type="SAM" id="Phobius"/>
    </source>
</evidence>
<evidence type="ECO:0000256" key="2">
    <source>
        <dbReference type="ARBA" id="ARBA00022448"/>
    </source>
</evidence>
<feature type="transmembrane region" description="Helical" evidence="6">
    <location>
        <begin position="381"/>
        <end position="400"/>
    </location>
</feature>
<protein>
    <recommendedName>
        <fullName evidence="7">Major facilitator superfamily (MFS) profile domain-containing protein</fullName>
    </recommendedName>
</protein>
<dbReference type="GO" id="GO:0022857">
    <property type="term" value="F:transmembrane transporter activity"/>
    <property type="evidence" value="ECO:0007669"/>
    <property type="project" value="InterPro"/>
</dbReference>